<dbReference type="InterPro" id="IPR018203">
    <property type="entry name" value="GDP_dissociation_inhibitor"/>
</dbReference>
<evidence type="ECO:0000313" key="2">
    <source>
        <dbReference type="EMBL" id="MED6173590.1"/>
    </source>
</evidence>
<dbReference type="PANTHER" id="PTHR11787">
    <property type="entry name" value="RAB GDP-DISSOCIATION INHIBITOR"/>
    <property type="match status" value="1"/>
</dbReference>
<evidence type="ECO:0000313" key="3">
    <source>
        <dbReference type="Proteomes" id="UP001341840"/>
    </source>
</evidence>
<comment type="caution">
    <text evidence="2">The sequence shown here is derived from an EMBL/GenBank/DDBJ whole genome shotgun (WGS) entry which is preliminary data.</text>
</comment>
<dbReference type="Pfam" id="PF00996">
    <property type="entry name" value="GDI"/>
    <property type="match status" value="1"/>
</dbReference>
<dbReference type="PANTHER" id="PTHR11787:SF4">
    <property type="entry name" value="CHM, RAB ESCORT PROTEIN 1"/>
    <property type="match status" value="1"/>
</dbReference>
<comment type="similarity">
    <text evidence="1">Belongs to the Rab GDI family.</text>
</comment>
<dbReference type="EMBL" id="JASCZI010151582">
    <property type="protein sequence ID" value="MED6173590.1"/>
    <property type="molecule type" value="Genomic_DNA"/>
</dbReference>
<reference evidence="2 3" key="1">
    <citation type="journal article" date="2023" name="Plants (Basel)">
        <title>Bridging the Gap: Combining Genomics and Transcriptomics Approaches to Understand Stylosanthes scabra, an Orphan Legume from the Brazilian Caatinga.</title>
        <authorList>
            <person name="Ferreira-Neto J.R.C."/>
            <person name="da Silva M.D."/>
            <person name="Binneck E."/>
            <person name="de Melo N.F."/>
            <person name="da Silva R.H."/>
            <person name="de Melo A.L.T.M."/>
            <person name="Pandolfi V."/>
            <person name="Bustamante F.O."/>
            <person name="Brasileiro-Vidal A.C."/>
            <person name="Benko-Iseppon A.M."/>
        </authorList>
    </citation>
    <scope>NUCLEOTIDE SEQUENCE [LARGE SCALE GENOMIC DNA]</scope>
    <source>
        <tissue evidence="2">Leaves</tissue>
    </source>
</reference>
<protein>
    <submittedName>
        <fullName evidence="2">Uncharacterized protein</fullName>
    </submittedName>
</protein>
<dbReference type="Gene3D" id="3.50.50.60">
    <property type="entry name" value="FAD/NAD(P)-binding domain"/>
    <property type="match status" value="1"/>
</dbReference>
<proteinExistence type="inferred from homology"/>
<dbReference type="InterPro" id="IPR036188">
    <property type="entry name" value="FAD/NAD-bd_sf"/>
</dbReference>
<organism evidence="2 3">
    <name type="scientific">Stylosanthes scabra</name>
    <dbReference type="NCBI Taxonomy" id="79078"/>
    <lineage>
        <taxon>Eukaryota</taxon>
        <taxon>Viridiplantae</taxon>
        <taxon>Streptophyta</taxon>
        <taxon>Embryophyta</taxon>
        <taxon>Tracheophyta</taxon>
        <taxon>Spermatophyta</taxon>
        <taxon>Magnoliopsida</taxon>
        <taxon>eudicotyledons</taxon>
        <taxon>Gunneridae</taxon>
        <taxon>Pentapetalae</taxon>
        <taxon>rosids</taxon>
        <taxon>fabids</taxon>
        <taxon>Fabales</taxon>
        <taxon>Fabaceae</taxon>
        <taxon>Papilionoideae</taxon>
        <taxon>50 kb inversion clade</taxon>
        <taxon>dalbergioids sensu lato</taxon>
        <taxon>Dalbergieae</taxon>
        <taxon>Pterocarpus clade</taxon>
        <taxon>Stylosanthes</taxon>
    </lineage>
</organism>
<evidence type="ECO:0000256" key="1">
    <source>
        <dbReference type="ARBA" id="ARBA00005593"/>
    </source>
</evidence>
<gene>
    <name evidence="2" type="ORF">PIB30_061023</name>
</gene>
<sequence>MLDFDQDNSEVCKDFLKTKNGIDRLALYSSSVGRALIYPIYDEGEVLQAFCRRAAVKGCIYVLRMPITSLLMDKVKKYIFVLSYKATVRTGGIQYGQLNGQFGQIIPWGSLNEPSFGAGTLLYTCQVWRYPTCKVKEEVQPTTEGVGKENCIQALTRHPKCHILWTPNHGSRNVLSRLNNWVKAKPQILDYTLGEVNCFKSYEHAILSFKFRMSSIYPETGAVEGIFPSLYEGLYGSILTLPPHGACNEAVSGKWIWLFKKRPRR</sequence>
<name>A0ABU6VLQ7_9FABA</name>
<keyword evidence="3" id="KW-1185">Reference proteome</keyword>
<accession>A0ABU6VLQ7</accession>
<dbReference type="Proteomes" id="UP001341840">
    <property type="component" value="Unassembled WGS sequence"/>
</dbReference>